<accession>A0A4V5P086</accession>
<comment type="caution">
    <text evidence="2">The sequence shown here is derived from an EMBL/GenBank/DDBJ whole genome shotgun (WGS) entry which is preliminary data.</text>
</comment>
<feature type="transmembrane region" description="Helical" evidence="1">
    <location>
        <begin position="127"/>
        <end position="146"/>
    </location>
</feature>
<dbReference type="Proteomes" id="UP000309488">
    <property type="component" value="Unassembled WGS sequence"/>
</dbReference>
<evidence type="ECO:0000256" key="1">
    <source>
        <dbReference type="SAM" id="Phobius"/>
    </source>
</evidence>
<protein>
    <submittedName>
        <fullName evidence="2">Uncharacterized protein</fullName>
    </submittedName>
</protein>
<feature type="transmembrane region" description="Helical" evidence="1">
    <location>
        <begin position="224"/>
        <end position="246"/>
    </location>
</feature>
<proteinExistence type="predicted"/>
<organism evidence="2 3">
    <name type="scientific">Pedobacter polaris</name>
    <dbReference type="NCBI Taxonomy" id="2571273"/>
    <lineage>
        <taxon>Bacteria</taxon>
        <taxon>Pseudomonadati</taxon>
        <taxon>Bacteroidota</taxon>
        <taxon>Sphingobacteriia</taxon>
        <taxon>Sphingobacteriales</taxon>
        <taxon>Sphingobacteriaceae</taxon>
        <taxon>Pedobacter</taxon>
    </lineage>
</organism>
<keyword evidence="1" id="KW-0472">Membrane</keyword>
<reference evidence="2 3" key="1">
    <citation type="submission" date="2019-04" db="EMBL/GenBank/DDBJ databases">
        <title>Pedobacter sp. RP-3-22 sp. nov., isolated from Arctic soil.</title>
        <authorList>
            <person name="Dahal R.H."/>
            <person name="Kim D.-U."/>
        </authorList>
    </citation>
    <scope>NUCLEOTIDE SEQUENCE [LARGE SCALE GENOMIC DNA]</scope>
    <source>
        <strain evidence="2 3">RP-3-22</strain>
    </source>
</reference>
<dbReference type="AlphaFoldDB" id="A0A4V5P086"/>
<dbReference type="OrthoDB" id="894278at2"/>
<evidence type="ECO:0000313" key="3">
    <source>
        <dbReference type="Proteomes" id="UP000309488"/>
    </source>
</evidence>
<gene>
    <name evidence="2" type="ORF">FA048_03475</name>
</gene>
<dbReference type="RefSeq" id="WP_136838817.1">
    <property type="nucleotide sequence ID" value="NZ_SWBR01000001.1"/>
</dbReference>
<feature type="transmembrane region" description="Helical" evidence="1">
    <location>
        <begin position="97"/>
        <end position="121"/>
    </location>
</feature>
<feature type="transmembrane region" description="Helical" evidence="1">
    <location>
        <begin position="167"/>
        <end position="187"/>
    </location>
</feature>
<sequence>MKSKFLFPAWCGIVGYLMTIPGFILGYCYTFKNYKIPGFGFQMREQNRLFEPVFENFTNELAIFLVVIGLVLIAFSKSKREDELSAKLRLNALYWGIMVYYVCYILVLLLSITVGEIPFIGDHASEINIFTPLLIFIFRYYYLKYFNKESYLMSEPKFLPNRPFKRIAVFGALSSALIFTVFLFLVKSELSDTLIKGVYSLMILCSLVWVYVKNRVEDEMTMQLRLESLQLAVYFNYGVLLLATIFFYSFSYLVVLLFAQFSLLLFFIIRMEYVNYKNNKQLNALEEGMGYEK</sequence>
<feature type="transmembrane region" description="Helical" evidence="1">
    <location>
        <begin position="193"/>
        <end position="212"/>
    </location>
</feature>
<name>A0A4V5P086_9SPHI</name>
<feature type="transmembrane region" description="Helical" evidence="1">
    <location>
        <begin position="57"/>
        <end position="76"/>
    </location>
</feature>
<keyword evidence="1" id="KW-0812">Transmembrane</keyword>
<feature type="transmembrane region" description="Helical" evidence="1">
    <location>
        <begin position="252"/>
        <end position="269"/>
    </location>
</feature>
<keyword evidence="3" id="KW-1185">Reference proteome</keyword>
<feature type="transmembrane region" description="Helical" evidence="1">
    <location>
        <begin position="7"/>
        <end position="27"/>
    </location>
</feature>
<evidence type="ECO:0000313" key="2">
    <source>
        <dbReference type="EMBL" id="TKC12692.1"/>
    </source>
</evidence>
<dbReference type="EMBL" id="SWBR01000001">
    <property type="protein sequence ID" value="TKC12692.1"/>
    <property type="molecule type" value="Genomic_DNA"/>
</dbReference>
<keyword evidence="1" id="KW-1133">Transmembrane helix</keyword>